<keyword evidence="2" id="KW-1003">Cell membrane</keyword>
<gene>
    <name evidence="9" type="ORF">CMN_00442</name>
</gene>
<feature type="transmembrane region" description="Helical" evidence="7">
    <location>
        <begin position="20"/>
        <end position="44"/>
    </location>
</feature>
<evidence type="ECO:0000256" key="2">
    <source>
        <dbReference type="ARBA" id="ARBA00022475"/>
    </source>
</evidence>
<dbReference type="Proteomes" id="UP000012170">
    <property type="component" value="Chromosome"/>
</dbReference>
<comment type="subcellular location">
    <subcellularLocation>
        <location evidence="1">Cell membrane</location>
        <topology evidence="1">Multi-pass membrane protein</topology>
    </subcellularLocation>
</comment>
<sequence>MDPPRRSGKVLPPGPAPPLGSLTVILFGLLPLLVAVCALVDLITRPDDQVKHLPKLVWILLIVFLPLIGSIVWFCVGHDWDARREPVGPPDRSAAYERAAAAVDRRVRSTEQQLADLEEEERHYAALARMKQLQAAQAVQAARAAGSARAPRAIEPGSAAER</sequence>
<dbReference type="Pfam" id="PF13396">
    <property type="entry name" value="PLDc_N"/>
    <property type="match status" value="1"/>
</dbReference>
<proteinExistence type="predicted"/>
<accession>A0AAI9EHZ3</accession>
<feature type="transmembrane region" description="Helical" evidence="7">
    <location>
        <begin position="56"/>
        <end position="74"/>
    </location>
</feature>
<name>A0AAI9EHZ3_9MICO</name>
<feature type="domain" description="Cardiolipin synthase N-terminal" evidence="8">
    <location>
        <begin position="35"/>
        <end position="77"/>
    </location>
</feature>
<evidence type="ECO:0000256" key="7">
    <source>
        <dbReference type="SAM" id="Phobius"/>
    </source>
</evidence>
<evidence type="ECO:0000256" key="3">
    <source>
        <dbReference type="ARBA" id="ARBA00022692"/>
    </source>
</evidence>
<keyword evidence="4 7" id="KW-1133">Transmembrane helix</keyword>
<keyword evidence="6" id="KW-0175">Coiled coil</keyword>
<keyword evidence="5 7" id="KW-0472">Membrane</keyword>
<dbReference type="GO" id="GO:0005886">
    <property type="term" value="C:plasma membrane"/>
    <property type="evidence" value="ECO:0007669"/>
    <property type="project" value="UniProtKB-SubCell"/>
</dbReference>
<evidence type="ECO:0000313" key="10">
    <source>
        <dbReference type="Proteomes" id="UP000012170"/>
    </source>
</evidence>
<evidence type="ECO:0000256" key="5">
    <source>
        <dbReference type="ARBA" id="ARBA00023136"/>
    </source>
</evidence>
<dbReference type="AlphaFoldDB" id="A0AAI9EHZ3"/>
<evidence type="ECO:0000256" key="6">
    <source>
        <dbReference type="SAM" id="Coils"/>
    </source>
</evidence>
<evidence type="ECO:0000256" key="4">
    <source>
        <dbReference type="ARBA" id="ARBA00022989"/>
    </source>
</evidence>
<dbReference type="InterPro" id="IPR027379">
    <property type="entry name" value="CLS_N"/>
</dbReference>
<organism evidence="9 10">
    <name type="scientific">Clavibacter nebraskensis NCPPB 2581</name>
    <dbReference type="NCBI Taxonomy" id="1097677"/>
    <lineage>
        <taxon>Bacteria</taxon>
        <taxon>Bacillati</taxon>
        <taxon>Actinomycetota</taxon>
        <taxon>Actinomycetes</taxon>
        <taxon>Micrococcales</taxon>
        <taxon>Microbacteriaceae</taxon>
        <taxon>Clavibacter</taxon>
    </lineage>
</organism>
<evidence type="ECO:0000259" key="8">
    <source>
        <dbReference type="Pfam" id="PF13396"/>
    </source>
</evidence>
<evidence type="ECO:0000256" key="1">
    <source>
        <dbReference type="ARBA" id="ARBA00004651"/>
    </source>
</evidence>
<protein>
    <submittedName>
        <fullName evidence="9">Conserved membrane protein</fullName>
    </submittedName>
</protein>
<evidence type="ECO:0000313" key="9">
    <source>
        <dbReference type="EMBL" id="CCE74409.1"/>
    </source>
</evidence>
<reference evidence="10" key="2">
    <citation type="submission" date="2013-04" db="EMBL/GenBank/DDBJ databases">
        <title>The genome sequence of the maize-pathogen Clavibacter michiganensis subsp. nebraskensis.</title>
        <authorList>
            <person name="Gartemann K.H."/>
            <person name="Blom J."/>
            <person name="Dreiseikelmann B."/>
            <person name="Fluegel M."/>
            <person name="Jaenicke S."/>
            <person name="Linke B."/>
            <person name="Sczcepanowski R."/>
            <person name="Wittmann J."/>
            <person name="Goesmann A."/>
            <person name="Puehler A."/>
            <person name="Eichenlaub R."/>
            <person name="Rueckert C."/>
        </authorList>
    </citation>
    <scope>NUCLEOTIDE SEQUENCE [LARGE SCALE GENOMIC DNA]</scope>
    <source>
        <strain evidence="10">NCPPB 2581</strain>
    </source>
</reference>
<reference evidence="9 10" key="1">
    <citation type="submission" date="2011-11" db="EMBL/GenBank/DDBJ databases">
        <authorList>
            <person name="Gartemann K."/>
        </authorList>
    </citation>
    <scope>NUCLEOTIDE SEQUENCE [LARGE SCALE GENOMIC DNA]</scope>
    <source>
        <strain evidence="10">NCPPB 2581</strain>
    </source>
</reference>
<dbReference type="EMBL" id="HE614873">
    <property type="protein sequence ID" value="CCE74409.1"/>
    <property type="molecule type" value="Genomic_DNA"/>
</dbReference>
<feature type="coiled-coil region" evidence="6">
    <location>
        <begin position="100"/>
        <end position="127"/>
    </location>
</feature>
<dbReference type="KEGG" id="cmc:CMN_00442"/>
<keyword evidence="3 7" id="KW-0812">Transmembrane</keyword>